<proteinExistence type="predicted"/>
<accession>A0A2J6THY7</accession>
<protein>
    <submittedName>
        <fullName evidence="1">Uncharacterized protein</fullName>
    </submittedName>
</protein>
<dbReference type="GeneID" id="36580155"/>
<evidence type="ECO:0000313" key="1">
    <source>
        <dbReference type="EMBL" id="PMD62636.1"/>
    </source>
</evidence>
<evidence type="ECO:0000313" key="2">
    <source>
        <dbReference type="Proteomes" id="UP000235371"/>
    </source>
</evidence>
<sequence>MVTFLELPREIRDKVISLVLSHHEDAPTDVSDASGRAEFDDVGLVRWRKGEDVMYIEHPPMRDSTSLLLLSHQLQEETQDAIRLLPTNSYVLDVIIAHERKLWATWLYAPVLTARVDRVYATIRTIGCYEKGLSLFEGGDGGPPQITMSFYNLIERGLRLGPVGRRTRKDDKKISIKELVIDIRTPDVPSSKILPRQHCEQRRKERYRKENGPDYLLHPGYILDYVTSDIWELLNMSYHSASYGTLLYERIGSIKVLMDGELHEEWDLAKCLADVKFNDSFGHRPRETRREVFSRWKLQAHQTRIELGLPVTPLKEVKDEKEGSSSV</sequence>
<organism evidence="1 2">
    <name type="scientific">Hyaloscypha bicolor E</name>
    <dbReference type="NCBI Taxonomy" id="1095630"/>
    <lineage>
        <taxon>Eukaryota</taxon>
        <taxon>Fungi</taxon>
        <taxon>Dikarya</taxon>
        <taxon>Ascomycota</taxon>
        <taxon>Pezizomycotina</taxon>
        <taxon>Leotiomycetes</taxon>
        <taxon>Helotiales</taxon>
        <taxon>Hyaloscyphaceae</taxon>
        <taxon>Hyaloscypha</taxon>
        <taxon>Hyaloscypha bicolor</taxon>
    </lineage>
</organism>
<name>A0A2J6THY7_9HELO</name>
<dbReference type="OrthoDB" id="2823490at2759"/>
<dbReference type="RefSeq" id="XP_024739540.1">
    <property type="nucleotide sequence ID" value="XM_024872074.1"/>
</dbReference>
<dbReference type="Proteomes" id="UP000235371">
    <property type="component" value="Unassembled WGS sequence"/>
</dbReference>
<dbReference type="STRING" id="1095630.A0A2J6THY7"/>
<dbReference type="InParanoid" id="A0A2J6THY7"/>
<dbReference type="EMBL" id="KZ613783">
    <property type="protein sequence ID" value="PMD62636.1"/>
    <property type="molecule type" value="Genomic_DNA"/>
</dbReference>
<keyword evidence="2" id="KW-1185">Reference proteome</keyword>
<gene>
    <name evidence="1" type="ORF">K444DRAFT_346943</name>
</gene>
<reference evidence="1 2" key="1">
    <citation type="submission" date="2016-04" db="EMBL/GenBank/DDBJ databases">
        <title>A degradative enzymes factory behind the ericoid mycorrhizal symbiosis.</title>
        <authorList>
            <consortium name="DOE Joint Genome Institute"/>
            <person name="Martino E."/>
            <person name="Morin E."/>
            <person name="Grelet G."/>
            <person name="Kuo A."/>
            <person name="Kohler A."/>
            <person name="Daghino S."/>
            <person name="Barry K."/>
            <person name="Choi C."/>
            <person name="Cichocki N."/>
            <person name="Clum A."/>
            <person name="Copeland A."/>
            <person name="Hainaut M."/>
            <person name="Haridas S."/>
            <person name="Labutti K."/>
            <person name="Lindquist E."/>
            <person name="Lipzen A."/>
            <person name="Khouja H.-R."/>
            <person name="Murat C."/>
            <person name="Ohm R."/>
            <person name="Olson A."/>
            <person name="Spatafora J."/>
            <person name="Veneault-Fourrey C."/>
            <person name="Henrissat B."/>
            <person name="Grigoriev I."/>
            <person name="Martin F."/>
            <person name="Perotto S."/>
        </authorList>
    </citation>
    <scope>NUCLEOTIDE SEQUENCE [LARGE SCALE GENOMIC DNA]</scope>
    <source>
        <strain evidence="1 2">E</strain>
    </source>
</reference>
<dbReference type="AlphaFoldDB" id="A0A2J6THY7"/>